<organism evidence="7 8">
    <name type="scientific">Sphingorhabdus contaminans</name>
    <dbReference type="NCBI Taxonomy" id="1343899"/>
    <lineage>
        <taxon>Bacteria</taxon>
        <taxon>Pseudomonadati</taxon>
        <taxon>Pseudomonadota</taxon>
        <taxon>Alphaproteobacteria</taxon>
        <taxon>Sphingomonadales</taxon>
        <taxon>Sphingomonadaceae</taxon>
        <taxon>Sphingorhabdus</taxon>
    </lineage>
</organism>
<reference evidence="7 8" key="1">
    <citation type="submission" date="2019-07" db="EMBL/GenBank/DDBJ databases">
        <authorList>
            <person name="Park M."/>
        </authorList>
    </citation>
    <scope>NUCLEOTIDE SEQUENCE [LARGE SCALE GENOMIC DNA]</scope>
    <source>
        <strain evidence="7 8">KCTC32445</strain>
    </source>
</reference>
<dbReference type="Proteomes" id="UP000320160">
    <property type="component" value="Unassembled WGS sequence"/>
</dbReference>
<sequence length="385" mass="41488">MVSNSSQRTRFGYKLGGRIAASVCLLSLVSACVAPDAPILPAPKPPTQVSRPSTAPTPAPGPRPAMPEVARPSVGRPPDGLENLLHEQWRLFPGKTGVAVMRIDGGDWVIGRRLDELFPQQSVSKAWVAMTVLDQVDQGKLKLDQKVRITIDDLAVFHQPIRERVIANGQIEESVLSLLEQAITASDNTANDSLLRTAGGPQAVRAFIAKKRLGAIRFGPGERALQSGIAGLEWKQEYAIGRRFYVARDAIPLPARKAALDRYLADPVDGASPEAIVRALAKLAKGELLSAASTRLLLDIMSRTSSGPNRLKAGVPAGWRFLHKTGTGQILSPVSTGYNDIGIMTAPDGTRYAVVVMMGSTTSSIPERMAFMQFVSRSVATYHQR</sequence>
<dbReference type="SUPFAM" id="SSF56601">
    <property type="entry name" value="beta-lactamase/transpeptidase-like"/>
    <property type="match status" value="1"/>
</dbReference>
<keyword evidence="5" id="KW-0732">Signal</keyword>
<dbReference type="PANTHER" id="PTHR35333">
    <property type="entry name" value="BETA-LACTAMASE"/>
    <property type="match status" value="1"/>
</dbReference>
<dbReference type="Gene3D" id="3.40.710.10">
    <property type="entry name" value="DD-peptidase/beta-lactamase superfamily"/>
    <property type="match status" value="1"/>
</dbReference>
<evidence type="ECO:0000256" key="2">
    <source>
        <dbReference type="ARBA" id="ARBA00009009"/>
    </source>
</evidence>
<evidence type="ECO:0000256" key="5">
    <source>
        <dbReference type="SAM" id="SignalP"/>
    </source>
</evidence>
<dbReference type="EC" id="3.5.2.6" evidence="3"/>
<feature type="domain" description="Beta-lactamase class A catalytic" evidence="6">
    <location>
        <begin position="97"/>
        <end position="358"/>
    </location>
</feature>
<protein>
    <recommendedName>
        <fullName evidence="3">beta-lactamase</fullName>
        <ecNumber evidence="3">3.5.2.6</ecNumber>
    </recommendedName>
</protein>
<dbReference type="AlphaFoldDB" id="A0A553WBJ4"/>
<evidence type="ECO:0000313" key="8">
    <source>
        <dbReference type="Proteomes" id="UP000320160"/>
    </source>
</evidence>
<proteinExistence type="inferred from homology"/>
<dbReference type="PRINTS" id="PR00118">
    <property type="entry name" value="BLACTAMASEA"/>
</dbReference>
<feature type="signal peptide" evidence="5">
    <location>
        <begin position="1"/>
        <end position="34"/>
    </location>
</feature>
<comment type="caution">
    <text evidence="7">The sequence shown here is derived from an EMBL/GenBank/DDBJ whole genome shotgun (WGS) entry which is preliminary data.</text>
</comment>
<comment type="catalytic activity">
    <reaction evidence="1">
        <text>a beta-lactam + H2O = a substituted beta-amino acid</text>
        <dbReference type="Rhea" id="RHEA:20401"/>
        <dbReference type="ChEBI" id="CHEBI:15377"/>
        <dbReference type="ChEBI" id="CHEBI:35627"/>
        <dbReference type="ChEBI" id="CHEBI:140347"/>
        <dbReference type="EC" id="3.5.2.6"/>
    </reaction>
</comment>
<feature type="compositionally biased region" description="Pro residues" evidence="4">
    <location>
        <begin position="55"/>
        <end position="65"/>
    </location>
</feature>
<dbReference type="EMBL" id="VKKU01000002">
    <property type="protein sequence ID" value="TSB02069.1"/>
    <property type="molecule type" value="Genomic_DNA"/>
</dbReference>
<dbReference type="InterPro" id="IPR045155">
    <property type="entry name" value="Beta-lactam_cat"/>
</dbReference>
<feature type="chain" id="PRO_5022116285" description="beta-lactamase" evidence="5">
    <location>
        <begin position="35"/>
        <end position="385"/>
    </location>
</feature>
<evidence type="ECO:0000259" key="6">
    <source>
        <dbReference type="Pfam" id="PF13354"/>
    </source>
</evidence>
<name>A0A553WBJ4_9SPHN</name>
<feature type="region of interest" description="Disordered" evidence="4">
    <location>
        <begin position="40"/>
        <end position="79"/>
    </location>
</feature>
<keyword evidence="7" id="KW-0378">Hydrolase</keyword>
<dbReference type="GO" id="GO:0046677">
    <property type="term" value="P:response to antibiotic"/>
    <property type="evidence" value="ECO:0007669"/>
    <property type="project" value="InterPro"/>
</dbReference>
<dbReference type="GO" id="GO:0030655">
    <property type="term" value="P:beta-lactam antibiotic catabolic process"/>
    <property type="evidence" value="ECO:0007669"/>
    <property type="project" value="InterPro"/>
</dbReference>
<dbReference type="InterPro" id="IPR012338">
    <property type="entry name" value="Beta-lactam/transpept-like"/>
</dbReference>
<evidence type="ECO:0000256" key="1">
    <source>
        <dbReference type="ARBA" id="ARBA00001526"/>
    </source>
</evidence>
<keyword evidence="8" id="KW-1185">Reference proteome</keyword>
<gene>
    <name evidence="7" type="ORF">FOM92_13125</name>
</gene>
<evidence type="ECO:0000256" key="4">
    <source>
        <dbReference type="SAM" id="MobiDB-lite"/>
    </source>
</evidence>
<comment type="similarity">
    <text evidence="2">Belongs to the class-A beta-lactamase family.</text>
</comment>
<dbReference type="PANTHER" id="PTHR35333:SF3">
    <property type="entry name" value="BETA-LACTAMASE-TYPE TRANSPEPTIDASE FOLD CONTAINING PROTEIN"/>
    <property type="match status" value="1"/>
</dbReference>
<dbReference type="OrthoDB" id="9784149at2"/>
<dbReference type="Pfam" id="PF13354">
    <property type="entry name" value="Beta-lactamase2"/>
    <property type="match status" value="1"/>
</dbReference>
<dbReference type="GO" id="GO:0008800">
    <property type="term" value="F:beta-lactamase activity"/>
    <property type="evidence" value="ECO:0007669"/>
    <property type="project" value="UniProtKB-EC"/>
</dbReference>
<evidence type="ECO:0000256" key="3">
    <source>
        <dbReference type="ARBA" id="ARBA00012865"/>
    </source>
</evidence>
<accession>A0A553WBJ4</accession>
<evidence type="ECO:0000313" key="7">
    <source>
        <dbReference type="EMBL" id="TSB02069.1"/>
    </source>
</evidence>
<dbReference type="InterPro" id="IPR000871">
    <property type="entry name" value="Beta-lactam_class-A"/>
</dbReference>